<dbReference type="InterPro" id="IPR011990">
    <property type="entry name" value="TPR-like_helical_dom_sf"/>
</dbReference>
<proteinExistence type="predicted"/>
<gene>
    <name evidence="1" type="ORF">K505DRAFT_619</name>
</gene>
<reference evidence="1" key="1">
    <citation type="journal article" date="2020" name="Stud. Mycol.">
        <title>101 Dothideomycetes genomes: a test case for predicting lifestyles and emergence of pathogens.</title>
        <authorList>
            <person name="Haridas S."/>
            <person name="Albert R."/>
            <person name="Binder M."/>
            <person name="Bloem J."/>
            <person name="Labutti K."/>
            <person name="Salamov A."/>
            <person name="Andreopoulos B."/>
            <person name="Baker S."/>
            <person name="Barry K."/>
            <person name="Bills G."/>
            <person name="Bluhm B."/>
            <person name="Cannon C."/>
            <person name="Castanera R."/>
            <person name="Culley D."/>
            <person name="Daum C."/>
            <person name="Ezra D."/>
            <person name="Gonzalez J."/>
            <person name="Henrissat B."/>
            <person name="Kuo A."/>
            <person name="Liang C."/>
            <person name="Lipzen A."/>
            <person name="Lutzoni F."/>
            <person name="Magnuson J."/>
            <person name="Mondo S."/>
            <person name="Nolan M."/>
            <person name="Ohm R."/>
            <person name="Pangilinan J."/>
            <person name="Park H.-J."/>
            <person name="Ramirez L."/>
            <person name="Alfaro M."/>
            <person name="Sun H."/>
            <person name="Tritt A."/>
            <person name="Yoshinaga Y."/>
            <person name="Zwiers L.-H."/>
            <person name="Turgeon B."/>
            <person name="Goodwin S."/>
            <person name="Spatafora J."/>
            <person name="Crous P."/>
            <person name="Grigoriev I."/>
        </authorList>
    </citation>
    <scope>NUCLEOTIDE SEQUENCE</scope>
    <source>
        <strain evidence="1">CBS 109.77</strain>
    </source>
</reference>
<protein>
    <recommendedName>
        <fullName evidence="3">DUF924-domain-containing protein</fullName>
    </recommendedName>
</protein>
<dbReference type="Proteomes" id="UP000799757">
    <property type="component" value="Unassembled WGS sequence"/>
</dbReference>
<dbReference type="SUPFAM" id="SSF48452">
    <property type="entry name" value="TPR-like"/>
    <property type="match status" value="1"/>
</dbReference>
<organism evidence="1 2">
    <name type="scientific">Melanomma pulvis-pyrius CBS 109.77</name>
    <dbReference type="NCBI Taxonomy" id="1314802"/>
    <lineage>
        <taxon>Eukaryota</taxon>
        <taxon>Fungi</taxon>
        <taxon>Dikarya</taxon>
        <taxon>Ascomycota</taxon>
        <taxon>Pezizomycotina</taxon>
        <taxon>Dothideomycetes</taxon>
        <taxon>Pleosporomycetidae</taxon>
        <taxon>Pleosporales</taxon>
        <taxon>Melanommataceae</taxon>
        <taxon>Melanomma</taxon>
    </lineage>
</organism>
<dbReference type="Pfam" id="PF06041">
    <property type="entry name" value="DUF924"/>
    <property type="match status" value="1"/>
</dbReference>
<sequence length="305" mass="34503">MAANQSSFPEAVTTLINAQSLTAIFELGLCWPKGTPPTGKDWAKNTPQSTWKSLCWESLLALSKFSVDNMPDLITLLPAPSSPEFPVQALSLVVLLDQAPRHLCNGVNERWRNGFFDVLALRLSLQLRDLPSNLRIETFPRWEEAGFSFAHWCQASTLLSAPFAHAEDLALHEKILLPVVRERRALTEKYYNVIDAFHAAEVAKGMTMDASEDTLAFARFVKGGWPDMEEISEVVFWYCRVSEAHVPIIRTFGRYPYRNRALGRESTEAEREYLVQTENFGVSVNEDDARKIREDVEKGVWTPLA</sequence>
<dbReference type="AlphaFoldDB" id="A0A6A6XXB2"/>
<dbReference type="InterPro" id="IPR010323">
    <property type="entry name" value="DUF924"/>
</dbReference>
<dbReference type="EMBL" id="MU001738">
    <property type="protein sequence ID" value="KAF2801181.1"/>
    <property type="molecule type" value="Genomic_DNA"/>
</dbReference>
<evidence type="ECO:0000313" key="2">
    <source>
        <dbReference type="Proteomes" id="UP000799757"/>
    </source>
</evidence>
<name>A0A6A6XXB2_9PLEO</name>
<accession>A0A6A6XXB2</accession>
<dbReference type="OrthoDB" id="414698at2759"/>
<evidence type="ECO:0008006" key="3">
    <source>
        <dbReference type="Google" id="ProtNLM"/>
    </source>
</evidence>
<evidence type="ECO:0000313" key="1">
    <source>
        <dbReference type="EMBL" id="KAF2801181.1"/>
    </source>
</evidence>
<keyword evidence="2" id="KW-1185">Reference proteome</keyword>
<dbReference type="Gene3D" id="1.25.40.10">
    <property type="entry name" value="Tetratricopeptide repeat domain"/>
    <property type="match status" value="1"/>
</dbReference>